<dbReference type="GO" id="GO:1901238">
    <property type="term" value="F:ABC-type tungstate transporter activity"/>
    <property type="evidence" value="ECO:0007669"/>
    <property type="project" value="UniProtKB-EC"/>
</dbReference>
<dbReference type="SUPFAM" id="SSF52540">
    <property type="entry name" value="P-loop containing nucleoside triphosphate hydrolases"/>
    <property type="match status" value="1"/>
</dbReference>
<evidence type="ECO:0000313" key="10">
    <source>
        <dbReference type="EMBL" id="AIF68522.1"/>
    </source>
</evidence>
<gene>
    <name evidence="10" type="ORF">PAP_00375</name>
</gene>
<dbReference type="PANTHER" id="PTHR42781">
    <property type="entry name" value="SPERMIDINE/PUTRESCINE IMPORT ATP-BINDING PROTEIN POTA"/>
    <property type="match status" value="1"/>
</dbReference>
<dbReference type="PANTHER" id="PTHR42781:SF9">
    <property type="entry name" value="AMINO ACID ABC TRANSPORTER, ATP-BINDING PROTEIN-RELATED"/>
    <property type="match status" value="1"/>
</dbReference>
<dbReference type="STRING" id="1343739.PAP_00375"/>
<evidence type="ECO:0000256" key="5">
    <source>
        <dbReference type="ARBA" id="ARBA00038781"/>
    </source>
</evidence>
<dbReference type="GO" id="GO:0016887">
    <property type="term" value="F:ATP hydrolysis activity"/>
    <property type="evidence" value="ECO:0007669"/>
    <property type="project" value="InterPro"/>
</dbReference>
<sequence>MSFVKVVGLTKSYNNSKALDNVSLEIERGEIFCIMGHSGAGKTTLLRVLALLEKPDSGEYYFDGEEVDWNDSLRKSITMVFQIPVMFNTTVFKNVAYGLRIRGYPKLEIEKKVRDVLRLVGLEGYENRKAKSLSGGEKQRVAIARAIVLEPKLLLMDEPTANLDPTNSAIIEEIVKEIVRENETTIVFSTHNLFQAKRLAHRVAHIHRGRVVEVGNTEEVFEKPKNEITRKFISGELF</sequence>
<dbReference type="GO" id="GO:0016020">
    <property type="term" value="C:membrane"/>
    <property type="evidence" value="ECO:0007669"/>
    <property type="project" value="InterPro"/>
</dbReference>
<keyword evidence="3" id="KW-0067">ATP-binding</keyword>
<dbReference type="GO" id="GO:0005524">
    <property type="term" value="F:ATP binding"/>
    <property type="evidence" value="ECO:0007669"/>
    <property type="project" value="UniProtKB-KW"/>
</dbReference>
<dbReference type="CDD" id="cd03260">
    <property type="entry name" value="ABC_PstB_phosphate_transporter"/>
    <property type="match status" value="1"/>
</dbReference>
<dbReference type="KEGG" id="ppac:PAP_00375"/>
<comment type="catalytic activity">
    <reaction evidence="8">
        <text>tungstate(in) + ATP + H2O = tungstate(out) + ADP + phosphate + H(+)</text>
        <dbReference type="Rhea" id="RHEA:35027"/>
        <dbReference type="ChEBI" id="CHEBI:15377"/>
        <dbReference type="ChEBI" id="CHEBI:15378"/>
        <dbReference type="ChEBI" id="CHEBI:30616"/>
        <dbReference type="ChEBI" id="CHEBI:43474"/>
        <dbReference type="ChEBI" id="CHEBI:46502"/>
        <dbReference type="ChEBI" id="CHEBI:456216"/>
        <dbReference type="EC" id="7.3.2.6"/>
    </reaction>
</comment>
<keyword evidence="2" id="KW-0547">Nucleotide-binding</keyword>
<dbReference type="PROSITE" id="PS50893">
    <property type="entry name" value="ABC_TRANSPORTER_2"/>
    <property type="match status" value="1"/>
</dbReference>
<dbReference type="InterPro" id="IPR027417">
    <property type="entry name" value="P-loop_NTPase"/>
</dbReference>
<evidence type="ECO:0000256" key="6">
    <source>
        <dbReference type="ARBA" id="ARBA00039025"/>
    </source>
</evidence>
<dbReference type="InterPro" id="IPR003439">
    <property type="entry name" value="ABC_transporter-like_ATP-bd"/>
</dbReference>
<evidence type="ECO:0000259" key="9">
    <source>
        <dbReference type="PROSITE" id="PS50893"/>
    </source>
</evidence>
<dbReference type="InterPro" id="IPR005670">
    <property type="entry name" value="PstB-like"/>
</dbReference>
<dbReference type="SMART" id="SM00382">
    <property type="entry name" value="AAA"/>
    <property type="match status" value="1"/>
</dbReference>
<evidence type="ECO:0000256" key="3">
    <source>
        <dbReference type="ARBA" id="ARBA00022840"/>
    </source>
</evidence>
<reference evidence="11" key="1">
    <citation type="submission" date="2013-06" db="EMBL/GenBank/DDBJ databases">
        <title>Complete Genome Sequence of Hyperthermophilic Palaeococcus pacificus DY20341T, Isolated from a Deep-Sea Hydrothermal Sediments.</title>
        <authorList>
            <person name="Zeng X."/>
            <person name="Shao Z."/>
        </authorList>
    </citation>
    <scope>NUCLEOTIDE SEQUENCE [LARGE SCALE GENOMIC DNA]</scope>
    <source>
        <strain evidence="11">DY20341</strain>
    </source>
</reference>
<reference evidence="10 11" key="2">
    <citation type="journal article" date="2015" name="Genome Announc.">
        <title>Complete Genome Sequence of Hyperthermophilic Piezophilic Archaeon Palaeococcus pacificus DY20341T, Isolated from Deep-Sea Hydrothermal Sediments.</title>
        <authorList>
            <person name="Zeng X."/>
            <person name="Jebbar M."/>
            <person name="Shao Z."/>
        </authorList>
    </citation>
    <scope>NUCLEOTIDE SEQUENCE [LARGE SCALE GENOMIC DNA]</scope>
    <source>
        <strain evidence="10 11">DY20341</strain>
    </source>
</reference>
<dbReference type="InterPro" id="IPR017871">
    <property type="entry name" value="ABC_transporter-like_CS"/>
</dbReference>
<keyword evidence="11" id="KW-1185">Reference proteome</keyword>
<dbReference type="InterPro" id="IPR003593">
    <property type="entry name" value="AAA+_ATPase"/>
</dbReference>
<name>A0A075LRB9_9EURY</name>
<evidence type="ECO:0000256" key="7">
    <source>
        <dbReference type="ARBA" id="ARBA00041133"/>
    </source>
</evidence>
<dbReference type="EC" id="7.3.2.6" evidence="6"/>
<organism evidence="10 11">
    <name type="scientific">Palaeococcus pacificus DY20341</name>
    <dbReference type="NCBI Taxonomy" id="1343739"/>
    <lineage>
        <taxon>Archaea</taxon>
        <taxon>Methanobacteriati</taxon>
        <taxon>Methanobacteriota</taxon>
        <taxon>Thermococci</taxon>
        <taxon>Thermococcales</taxon>
        <taxon>Thermococcaceae</taxon>
        <taxon>Palaeococcus</taxon>
    </lineage>
</organism>
<accession>A0A075LRB9</accession>
<dbReference type="HOGENOM" id="CLU_000604_1_22_2"/>
<dbReference type="Proteomes" id="UP000027981">
    <property type="component" value="Chromosome"/>
</dbReference>
<dbReference type="GO" id="GO:0005315">
    <property type="term" value="F:phosphate transmembrane transporter activity"/>
    <property type="evidence" value="ECO:0007669"/>
    <property type="project" value="InterPro"/>
</dbReference>
<evidence type="ECO:0000256" key="1">
    <source>
        <dbReference type="ARBA" id="ARBA00022448"/>
    </source>
</evidence>
<dbReference type="AlphaFoldDB" id="A0A075LRB9"/>
<evidence type="ECO:0000313" key="11">
    <source>
        <dbReference type="Proteomes" id="UP000027981"/>
    </source>
</evidence>
<dbReference type="eggNOG" id="arCOG00175">
    <property type="taxonomic scope" value="Archaea"/>
</dbReference>
<comment type="subunit">
    <text evidence="5">The complex is composed of two ATP-binding proteins (WtpC), two transmembrane proteins (WtpB) and a solute-binding protein (WtpA).</text>
</comment>
<dbReference type="OrthoDB" id="31298at2157"/>
<protein>
    <recommendedName>
        <fullName evidence="7">Molybdate/tungstate import ATP-binding protein WtpC</fullName>
        <ecNumber evidence="6">7.3.2.6</ecNumber>
    </recommendedName>
</protein>
<dbReference type="Pfam" id="PF00005">
    <property type="entry name" value="ABC_tran"/>
    <property type="match status" value="1"/>
</dbReference>
<dbReference type="PROSITE" id="PS00211">
    <property type="entry name" value="ABC_TRANSPORTER_1"/>
    <property type="match status" value="1"/>
</dbReference>
<dbReference type="EMBL" id="CP006019">
    <property type="protein sequence ID" value="AIF68522.1"/>
    <property type="molecule type" value="Genomic_DNA"/>
</dbReference>
<proteinExistence type="inferred from homology"/>
<evidence type="ECO:0000256" key="8">
    <source>
        <dbReference type="ARBA" id="ARBA00047936"/>
    </source>
</evidence>
<dbReference type="RefSeq" id="WP_048163994.1">
    <property type="nucleotide sequence ID" value="NZ_CP006019.1"/>
</dbReference>
<feature type="domain" description="ABC transporter" evidence="9">
    <location>
        <begin position="4"/>
        <end position="233"/>
    </location>
</feature>
<dbReference type="FunFam" id="3.40.50.300:FF:001209">
    <property type="entry name" value="ABC transporter, ATP-binding protein"/>
    <property type="match status" value="1"/>
</dbReference>
<comment type="similarity">
    <text evidence="4">Belongs to the ABC transporter superfamily. Sulfate/tungstate importer (TC 3.A.1.6) family.</text>
</comment>
<dbReference type="GO" id="GO:0035435">
    <property type="term" value="P:phosphate ion transmembrane transport"/>
    <property type="evidence" value="ECO:0007669"/>
    <property type="project" value="InterPro"/>
</dbReference>
<evidence type="ECO:0000256" key="4">
    <source>
        <dbReference type="ARBA" id="ARBA00038307"/>
    </source>
</evidence>
<keyword evidence="1" id="KW-0813">Transport</keyword>
<dbReference type="GeneID" id="24841211"/>
<dbReference type="InterPro" id="IPR050093">
    <property type="entry name" value="ABC_SmlMolc_Importer"/>
</dbReference>
<dbReference type="Gene3D" id="3.40.50.300">
    <property type="entry name" value="P-loop containing nucleotide triphosphate hydrolases"/>
    <property type="match status" value="1"/>
</dbReference>
<evidence type="ECO:0000256" key="2">
    <source>
        <dbReference type="ARBA" id="ARBA00022741"/>
    </source>
</evidence>